<dbReference type="HOGENOM" id="CLU_091396_4_1_7"/>
<evidence type="ECO:0000256" key="1">
    <source>
        <dbReference type="ARBA" id="ARBA00008754"/>
    </source>
</evidence>
<dbReference type="InterPro" id="IPR036569">
    <property type="entry name" value="RpiB_LacA_LacB_sf"/>
</dbReference>
<evidence type="ECO:0000313" key="4">
    <source>
        <dbReference type="EMBL" id="CBY82314.1"/>
    </source>
</evidence>
<dbReference type="KEGG" id="hfe:HFELIS_02300"/>
<protein>
    <submittedName>
        <fullName evidence="4">Ribose 5-phosphate isomerase</fullName>
        <ecNumber evidence="4">5.3.1.6</ecNumber>
    </submittedName>
</protein>
<dbReference type="GO" id="GO:0009052">
    <property type="term" value="P:pentose-phosphate shunt, non-oxidative branch"/>
    <property type="evidence" value="ECO:0007669"/>
    <property type="project" value="TreeGrafter"/>
</dbReference>
<sequence length="150" mass="16109">MKKVILGCDHAGLALAEFIQDFLSTNQIPLTFCKPPTGERVDYPDYAKEVCNKLLISPAPQGVYGILVCGSGIGMSIACNKISGVRAALCTDAYMAKMARLHNNANVLCLGQNVVGFGVAQSIVEAFLQTGFEGGRHAIRVEKLERMNTC</sequence>
<dbReference type="PANTHER" id="PTHR30345:SF0">
    <property type="entry name" value="DNA DAMAGE-REPAIR_TOLERATION PROTEIN DRT102"/>
    <property type="match status" value="1"/>
</dbReference>
<dbReference type="Gene3D" id="3.40.1400.10">
    <property type="entry name" value="Sugar-phosphate isomerase, RpiB/LacA/LacB"/>
    <property type="match status" value="1"/>
</dbReference>
<dbReference type="GeneID" id="36134234"/>
<dbReference type="EMBL" id="FQ670179">
    <property type="protein sequence ID" value="CBY82314.1"/>
    <property type="molecule type" value="Genomic_DNA"/>
</dbReference>
<dbReference type="PIRSF" id="PIRSF005384">
    <property type="entry name" value="RpiB_LacA_B"/>
    <property type="match status" value="1"/>
</dbReference>
<dbReference type="Proteomes" id="UP000007934">
    <property type="component" value="Chromosome"/>
</dbReference>
<proteinExistence type="inferred from homology"/>
<keyword evidence="5" id="KW-1185">Reference proteome</keyword>
<reference evidence="4 5" key="1">
    <citation type="journal article" date="2011" name="Genome Biol. Evol.">
        <title>Comparative whole genome sequence analysis of the carcinogenic bacterial model pathogen Helicobacter felis.</title>
        <authorList>
            <person name="Arnold I.C."/>
            <person name="Zigova Z."/>
            <person name="Holden M."/>
            <person name="Lawley T.D."/>
            <person name="Rad R."/>
            <person name="Dougan G."/>
            <person name="Falkow S."/>
            <person name="Bentley S.D."/>
            <person name="Muller A."/>
        </authorList>
    </citation>
    <scope>NUCLEOTIDE SEQUENCE [LARGE SCALE GENOMIC DNA]</scope>
    <source>
        <strain evidence="5">ATCC 49179 / CCUG 28539 / NCTC 12436 / CS1</strain>
    </source>
</reference>
<dbReference type="InterPro" id="IPR004785">
    <property type="entry name" value="RpiB"/>
</dbReference>
<keyword evidence="2 4" id="KW-0413">Isomerase</keyword>
<accession>E7AD49</accession>
<dbReference type="GO" id="GO:0019316">
    <property type="term" value="P:D-allose catabolic process"/>
    <property type="evidence" value="ECO:0007669"/>
    <property type="project" value="TreeGrafter"/>
</dbReference>
<evidence type="ECO:0000256" key="3">
    <source>
        <dbReference type="PIRSR" id="PIRSR005384-1"/>
    </source>
</evidence>
<gene>
    <name evidence="4" type="primary">rpiB</name>
    <name evidence="4" type="ordered locus">Hfelis_02300</name>
</gene>
<dbReference type="InterPro" id="IPR003500">
    <property type="entry name" value="RpiB_LacA_LacB"/>
</dbReference>
<dbReference type="PANTHER" id="PTHR30345">
    <property type="entry name" value="RIBOSE-5-PHOSPHATE ISOMERASE B"/>
    <property type="match status" value="1"/>
</dbReference>
<dbReference type="SUPFAM" id="SSF89623">
    <property type="entry name" value="Ribose/Galactose isomerase RpiB/AlsB"/>
    <property type="match status" value="1"/>
</dbReference>
<dbReference type="RefSeq" id="WP_013468686.1">
    <property type="nucleotide sequence ID" value="NC_014810.2"/>
</dbReference>
<dbReference type="AlphaFoldDB" id="E7AD49"/>
<evidence type="ECO:0000256" key="2">
    <source>
        <dbReference type="ARBA" id="ARBA00023235"/>
    </source>
</evidence>
<dbReference type="STRING" id="936155.HFELIS_02300"/>
<dbReference type="NCBIfam" id="NF004051">
    <property type="entry name" value="PRK05571.1"/>
    <property type="match status" value="1"/>
</dbReference>
<dbReference type="NCBIfam" id="TIGR01120">
    <property type="entry name" value="rpiB"/>
    <property type="match status" value="1"/>
</dbReference>
<dbReference type="GO" id="GO:0004751">
    <property type="term" value="F:ribose-5-phosphate isomerase activity"/>
    <property type="evidence" value="ECO:0007669"/>
    <property type="project" value="UniProtKB-EC"/>
</dbReference>
<dbReference type="OrthoDB" id="1778624at2"/>
<organism evidence="4 5">
    <name type="scientific">Helicobacter felis (strain ATCC 49179 / CCUG 28539 / NCTC 12436 / CS1)</name>
    <dbReference type="NCBI Taxonomy" id="936155"/>
    <lineage>
        <taxon>Bacteria</taxon>
        <taxon>Pseudomonadati</taxon>
        <taxon>Campylobacterota</taxon>
        <taxon>Epsilonproteobacteria</taxon>
        <taxon>Campylobacterales</taxon>
        <taxon>Helicobacteraceae</taxon>
        <taxon>Helicobacter</taxon>
    </lineage>
</organism>
<dbReference type="eggNOG" id="COG0698">
    <property type="taxonomic scope" value="Bacteria"/>
</dbReference>
<feature type="active site" description="Proton acceptor" evidence="3">
    <location>
        <position position="69"/>
    </location>
</feature>
<dbReference type="Pfam" id="PF02502">
    <property type="entry name" value="LacAB_rpiB"/>
    <property type="match status" value="1"/>
</dbReference>
<comment type="similarity">
    <text evidence="1">Belongs to the LacAB/RpiB family.</text>
</comment>
<feature type="active site" description="Proton donor" evidence="3">
    <location>
        <position position="102"/>
    </location>
</feature>
<dbReference type="EC" id="5.3.1.6" evidence="4"/>
<name>E7AD49_HELFC</name>
<dbReference type="NCBIfam" id="TIGR00689">
    <property type="entry name" value="rpiB_lacA_lacB"/>
    <property type="match status" value="1"/>
</dbReference>
<evidence type="ECO:0000313" key="5">
    <source>
        <dbReference type="Proteomes" id="UP000007934"/>
    </source>
</evidence>